<dbReference type="Proteomes" id="UP000827092">
    <property type="component" value="Unassembled WGS sequence"/>
</dbReference>
<reference evidence="1 2" key="1">
    <citation type="journal article" date="2022" name="Nat. Ecol. Evol.">
        <title>A masculinizing supergene underlies an exaggerated male reproductive morph in a spider.</title>
        <authorList>
            <person name="Hendrickx F."/>
            <person name="De Corte Z."/>
            <person name="Sonet G."/>
            <person name="Van Belleghem S.M."/>
            <person name="Kostlbacher S."/>
            <person name="Vangestel C."/>
        </authorList>
    </citation>
    <scope>NUCLEOTIDE SEQUENCE [LARGE SCALE GENOMIC DNA]</scope>
    <source>
        <strain evidence="1">W744_W776</strain>
    </source>
</reference>
<evidence type="ECO:0000313" key="2">
    <source>
        <dbReference type="Proteomes" id="UP000827092"/>
    </source>
</evidence>
<evidence type="ECO:0000313" key="1">
    <source>
        <dbReference type="EMBL" id="KAG8187767.1"/>
    </source>
</evidence>
<name>A0AAV6UTW2_9ARAC</name>
<accession>A0AAV6UTW2</accession>
<organism evidence="1 2">
    <name type="scientific">Oedothorax gibbosus</name>
    <dbReference type="NCBI Taxonomy" id="931172"/>
    <lineage>
        <taxon>Eukaryota</taxon>
        <taxon>Metazoa</taxon>
        <taxon>Ecdysozoa</taxon>
        <taxon>Arthropoda</taxon>
        <taxon>Chelicerata</taxon>
        <taxon>Arachnida</taxon>
        <taxon>Araneae</taxon>
        <taxon>Araneomorphae</taxon>
        <taxon>Entelegynae</taxon>
        <taxon>Araneoidea</taxon>
        <taxon>Linyphiidae</taxon>
        <taxon>Erigoninae</taxon>
        <taxon>Oedothorax</taxon>
    </lineage>
</organism>
<comment type="caution">
    <text evidence="1">The sequence shown here is derived from an EMBL/GenBank/DDBJ whole genome shotgun (WGS) entry which is preliminary data.</text>
</comment>
<sequence length="140" mass="15812">MYEEFPGHISSPFFTIQKLAPSMVGVTREEWTANKEIIFPSQDYAMQETLNVEEMVAEDRRLQIPYSEGRCHDRSSFKYVMDRNPNGALKSATKCLLGTALAGWHAKRKKMGNNSGGLASYLAEGSFLTPKRLLWSTESE</sequence>
<keyword evidence="2" id="KW-1185">Reference proteome</keyword>
<gene>
    <name evidence="1" type="ORF">JTE90_018767</name>
</gene>
<proteinExistence type="predicted"/>
<dbReference type="AlphaFoldDB" id="A0AAV6UTW2"/>
<dbReference type="EMBL" id="JAFNEN010000260">
    <property type="protein sequence ID" value="KAG8187767.1"/>
    <property type="molecule type" value="Genomic_DNA"/>
</dbReference>
<protein>
    <submittedName>
        <fullName evidence="1">Uncharacterized protein</fullName>
    </submittedName>
</protein>